<evidence type="ECO:0000256" key="1">
    <source>
        <dbReference type="ARBA" id="ARBA00022574"/>
    </source>
</evidence>
<dbReference type="GO" id="GO:0005680">
    <property type="term" value="C:anaphase-promoting complex"/>
    <property type="evidence" value="ECO:0007669"/>
    <property type="project" value="TreeGrafter"/>
</dbReference>
<dbReference type="InterPro" id="IPR001680">
    <property type="entry name" value="WD40_rpt"/>
</dbReference>
<evidence type="ECO:0000313" key="6">
    <source>
        <dbReference type="Proteomes" id="UP001321760"/>
    </source>
</evidence>
<feature type="region of interest" description="Disordered" evidence="4">
    <location>
        <begin position="1"/>
        <end position="60"/>
    </location>
</feature>
<evidence type="ECO:0000313" key="5">
    <source>
        <dbReference type="EMBL" id="KAK4455083.1"/>
    </source>
</evidence>
<dbReference type="InterPro" id="IPR033010">
    <property type="entry name" value="Cdc20/Fizzy"/>
</dbReference>
<feature type="region of interest" description="Disordered" evidence="4">
    <location>
        <begin position="200"/>
        <end position="237"/>
    </location>
</feature>
<dbReference type="GO" id="GO:1905786">
    <property type="term" value="P:positive regulation of anaphase-promoting complex-dependent catabolic process"/>
    <property type="evidence" value="ECO:0007669"/>
    <property type="project" value="TreeGrafter"/>
</dbReference>
<dbReference type="PANTHER" id="PTHR19918:SF5">
    <property type="entry name" value="MEIOSIS-SPECIFIC APC_C ACTIVATOR PROTEIN AMA1"/>
    <property type="match status" value="1"/>
</dbReference>
<feature type="repeat" description="WD" evidence="3">
    <location>
        <begin position="534"/>
        <end position="569"/>
    </location>
</feature>
<evidence type="ECO:0000256" key="2">
    <source>
        <dbReference type="ARBA" id="ARBA00022737"/>
    </source>
</evidence>
<dbReference type="Proteomes" id="UP001321760">
    <property type="component" value="Unassembled WGS sequence"/>
</dbReference>
<name>A0AAV9H6G1_9PEZI</name>
<reference evidence="5" key="1">
    <citation type="journal article" date="2023" name="Mol. Phylogenet. Evol.">
        <title>Genome-scale phylogeny and comparative genomics of the fungal order Sordariales.</title>
        <authorList>
            <person name="Hensen N."/>
            <person name="Bonometti L."/>
            <person name="Westerberg I."/>
            <person name="Brannstrom I.O."/>
            <person name="Guillou S."/>
            <person name="Cros-Aarteil S."/>
            <person name="Calhoun S."/>
            <person name="Haridas S."/>
            <person name="Kuo A."/>
            <person name="Mondo S."/>
            <person name="Pangilinan J."/>
            <person name="Riley R."/>
            <person name="LaButti K."/>
            <person name="Andreopoulos B."/>
            <person name="Lipzen A."/>
            <person name="Chen C."/>
            <person name="Yan M."/>
            <person name="Daum C."/>
            <person name="Ng V."/>
            <person name="Clum A."/>
            <person name="Steindorff A."/>
            <person name="Ohm R.A."/>
            <person name="Martin F."/>
            <person name="Silar P."/>
            <person name="Natvig D.O."/>
            <person name="Lalanne C."/>
            <person name="Gautier V."/>
            <person name="Ament-Velasquez S.L."/>
            <person name="Kruys A."/>
            <person name="Hutchinson M.I."/>
            <person name="Powell A.J."/>
            <person name="Barry K."/>
            <person name="Miller A.N."/>
            <person name="Grigoriev I.V."/>
            <person name="Debuchy R."/>
            <person name="Gladieux P."/>
            <person name="Hiltunen Thoren M."/>
            <person name="Johannesson H."/>
        </authorList>
    </citation>
    <scope>NUCLEOTIDE SEQUENCE</scope>
    <source>
        <strain evidence="5">PSN243</strain>
    </source>
</reference>
<sequence>MTFSPSTPPKSRLRRRSYTINLPPCPFDSPSDSGYGSGSGSPPSPKERPDGLWMLGDGNQSDFDDPFATKGEHDDMVVEFWDGPETKTKQASKPVTFPVRLARPRPKIPSSFLSGADIRLPRRSSNLGIVRHTTRRQNFPDRFIPSRSDSANAVDKYRMGKDSHELTPSEKLLRHDGASEDAFCYRRRIVTPLAAVYRSHSLSESSPSGNRVGSVLGPLDQNSDRDSGSRQVSRGNVWTVGGVAPSAAAVNNGRGQFLQSGTNARLFRTTFPTARSKAKEDLEKHKARLAEALGVDRTQRILEMHIPRHRSEDARAKLRSKKWDGRTKWDGTRWANEGFVRKRRKLHESRILPSAPFKVLDAPNLRDDFYCSILAYSATCRTLAIGLGDLLYGWSETGGVKLLNPGTAELDCHLTSVAFSSTEGGKGILAYGRNNRTLGLMSLFDSAVQPPSSQSPLPRFELLHPAGVTCLSWKPTPTLRHSKSPINPDVIVMTDDLLVGDEIGRVYYYSVEWPERWEVERDNWAGQMTLLVRIDVHNQQICGLSWSKDGNLFATGGNDNQCLLFETSTIIDFDVSTVSMNNEDPPGEQVTDETEESRPGTPLAAPSGESSEADSAAETEIQRPRSFVHQVRHMRFGDQKHRWLHGAAVKAIAFCPWQDGLVATGGGSNDRCIHFFHTTTGCPLATISVSAQVTSLIWSTTRHEIAATFGYAEPEHPVRIAVFSYPECQQVATISWAGEHRALYAISFPAEPNETRAAANGTRERGRTRAALEGCIVVASSDKSVKFHEVWTTADNQATPGGVGMLGGSDILESLEGIDRDTDGIR</sequence>
<dbReference type="PANTHER" id="PTHR19918">
    <property type="entry name" value="CELL DIVISION CYCLE 20 CDC20 FIZZY -RELATED"/>
    <property type="match status" value="1"/>
</dbReference>
<dbReference type="EMBL" id="MU865915">
    <property type="protein sequence ID" value="KAK4455083.1"/>
    <property type="molecule type" value="Genomic_DNA"/>
</dbReference>
<proteinExistence type="predicted"/>
<dbReference type="GO" id="GO:1990757">
    <property type="term" value="F:ubiquitin ligase activator activity"/>
    <property type="evidence" value="ECO:0007669"/>
    <property type="project" value="TreeGrafter"/>
</dbReference>
<keyword evidence="6" id="KW-1185">Reference proteome</keyword>
<evidence type="ECO:0000256" key="3">
    <source>
        <dbReference type="PROSITE-ProRule" id="PRU00221"/>
    </source>
</evidence>
<feature type="compositionally biased region" description="Polar residues" evidence="4">
    <location>
        <begin position="200"/>
        <end position="211"/>
    </location>
</feature>
<dbReference type="AlphaFoldDB" id="A0AAV9H6G1"/>
<feature type="region of interest" description="Disordered" evidence="4">
    <location>
        <begin position="578"/>
        <end position="624"/>
    </location>
</feature>
<accession>A0AAV9H6G1</accession>
<dbReference type="InterPro" id="IPR015943">
    <property type="entry name" value="WD40/YVTN_repeat-like_dom_sf"/>
</dbReference>
<dbReference type="SMART" id="SM00320">
    <property type="entry name" value="WD40"/>
    <property type="match status" value="2"/>
</dbReference>
<keyword evidence="1 3" id="KW-0853">WD repeat</keyword>
<protein>
    <submittedName>
        <fullName evidence="5">WD40-repeat-containing domain protein</fullName>
    </submittedName>
</protein>
<dbReference type="PROSITE" id="PS50082">
    <property type="entry name" value="WD_REPEATS_2"/>
    <property type="match status" value="1"/>
</dbReference>
<reference evidence="5" key="2">
    <citation type="submission" date="2023-05" db="EMBL/GenBank/DDBJ databases">
        <authorList>
            <consortium name="Lawrence Berkeley National Laboratory"/>
            <person name="Steindorff A."/>
            <person name="Hensen N."/>
            <person name="Bonometti L."/>
            <person name="Westerberg I."/>
            <person name="Brannstrom I.O."/>
            <person name="Guillou S."/>
            <person name="Cros-Aarteil S."/>
            <person name="Calhoun S."/>
            <person name="Haridas S."/>
            <person name="Kuo A."/>
            <person name="Mondo S."/>
            <person name="Pangilinan J."/>
            <person name="Riley R."/>
            <person name="Labutti K."/>
            <person name="Andreopoulos B."/>
            <person name="Lipzen A."/>
            <person name="Chen C."/>
            <person name="Yanf M."/>
            <person name="Daum C."/>
            <person name="Ng V."/>
            <person name="Clum A."/>
            <person name="Ohm R."/>
            <person name="Martin F."/>
            <person name="Silar P."/>
            <person name="Natvig D."/>
            <person name="Lalanne C."/>
            <person name="Gautier V."/>
            <person name="Ament-Velasquez S.L."/>
            <person name="Kruys A."/>
            <person name="Hutchinson M.I."/>
            <person name="Powell A.J."/>
            <person name="Barry K."/>
            <person name="Miller A.N."/>
            <person name="Grigoriev I.V."/>
            <person name="Debuchy R."/>
            <person name="Gladieux P."/>
            <person name="Thoren M.H."/>
            <person name="Johannesson H."/>
        </authorList>
    </citation>
    <scope>NUCLEOTIDE SEQUENCE</scope>
    <source>
        <strain evidence="5">PSN243</strain>
    </source>
</reference>
<dbReference type="InterPro" id="IPR036322">
    <property type="entry name" value="WD40_repeat_dom_sf"/>
</dbReference>
<evidence type="ECO:0000256" key="4">
    <source>
        <dbReference type="SAM" id="MobiDB-lite"/>
    </source>
</evidence>
<dbReference type="SUPFAM" id="SSF50978">
    <property type="entry name" value="WD40 repeat-like"/>
    <property type="match status" value="1"/>
</dbReference>
<organism evidence="5 6">
    <name type="scientific">Podospora aff. communis PSN243</name>
    <dbReference type="NCBI Taxonomy" id="3040156"/>
    <lineage>
        <taxon>Eukaryota</taxon>
        <taxon>Fungi</taxon>
        <taxon>Dikarya</taxon>
        <taxon>Ascomycota</taxon>
        <taxon>Pezizomycotina</taxon>
        <taxon>Sordariomycetes</taxon>
        <taxon>Sordariomycetidae</taxon>
        <taxon>Sordariales</taxon>
        <taxon>Podosporaceae</taxon>
        <taxon>Podospora</taxon>
    </lineage>
</organism>
<gene>
    <name evidence="5" type="ORF">QBC34DRAFT_433310</name>
</gene>
<dbReference type="Gene3D" id="2.130.10.10">
    <property type="entry name" value="YVTN repeat-like/Quinoprotein amine dehydrogenase"/>
    <property type="match status" value="2"/>
</dbReference>
<dbReference type="Pfam" id="PF00400">
    <property type="entry name" value="WD40"/>
    <property type="match status" value="1"/>
</dbReference>
<dbReference type="GO" id="GO:0031145">
    <property type="term" value="P:anaphase-promoting complex-dependent catabolic process"/>
    <property type="evidence" value="ECO:0007669"/>
    <property type="project" value="TreeGrafter"/>
</dbReference>
<keyword evidence="2" id="KW-0677">Repeat</keyword>
<comment type="caution">
    <text evidence="5">The sequence shown here is derived from an EMBL/GenBank/DDBJ whole genome shotgun (WGS) entry which is preliminary data.</text>
</comment>
<dbReference type="GO" id="GO:0010997">
    <property type="term" value="F:anaphase-promoting complex binding"/>
    <property type="evidence" value="ECO:0007669"/>
    <property type="project" value="InterPro"/>
</dbReference>